<name>A0A9P7YVV0_9HELO</name>
<keyword evidence="1" id="KW-0812">Transmembrane</keyword>
<evidence type="ECO:0000256" key="1">
    <source>
        <dbReference type="SAM" id="Phobius"/>
    </source>
</evidence>
<dbReference type="Proteomes" id="UP000887226">
    <property type="component" value="Unassembled WGS sequence"/>
</dbReference>
<protein>
    <recommendedName>
        <fullName evidence="2">DUF7719 domain-containing protein</fullName>
    </recommendedName>
</protein>
<gene>
    <name evidence="3" type="ORF">BJ878DRAFT_297639</name>
</gene>
<dbReference type="PANTHER" id="PTHR37846">
    <property type="entry name" value="YALI0B21296P"/>
    <property type="match status" value="1"/>
</dbReference>
<dbReference type="PANTHER" id="PTHR37846:SF1">
    <property type="entry name" value="DEACETYLASE-LIKE PROTEIN"/>
    <property type="match status" value="1"/>
</dbReference>
<reference evidence="3" key="1">
    <citation type="journal article" date="2021" name="IMA Fungus">
        <title>Genomic characterization of three marine fungi, including Emericellopsis atlantica sp. nov. with signatures of a generalist lifestyle and marine biomass degradation.</title>
        <authorList>
            <person name="Hagestad O.C."/>
            <person name="Hou L."/>
            <person name="Andersen J.H."/>
            <person name="Hansen E.H."/>
            <person name="Altermark B."/>
            <person name="Li C."/>
            <person name="Kuhnert E."/>
            <person name="Cox R.J."/>
            <person name="Crous P.W."/>
            <person name="Spatafora J.W."/>
            <person name="Lail K."/>
            <person name="Amirebrahimi M."/>
            <person name="Lipzen A."/>
            <person name="Pangilinan J."/>
            <person name="Andreopoulos W."/>
            <person name="Hayes R.D."/>
            <person name="Ng V."/>
            <person name="Grigoriev I.V."/>
            <person name="Jackson S.A."/>
            <person name="Sutton T.D.S."/>
            <person name="Dobson A.D.W."/>
            <person name="Rama T."/>
        </authorList>
    </citation>
    <scope>NUCLEOTIDE SEQUENCE</scope>
    <source>
        <strain evidence="3">TRa3180A</strain>
    </source>
</reference>
<dbReference type="AlphaFoldDB" id="A0A9P7YVV0"/>
<sequence>MALQCKEKSENIKLKQPNRLGQDPSRKTLIDIAEERRLFQQAAIQNGNTPANLDDEDSLVGRLGESIFWSLSLSMLHFTLDVLVSHQYAVDISWPVIAGRAAHAFPIIFLLIYSLHPHNSPPILLPRLPPRIQPTLHQILFFSGAIFAGCYLIHISNTYGYYAVMKQAPPIGCLWIWSVIELDVQWAASSLIFCAVFLKYGGYSFL</sequence>
<dbReference type="OrthoDB" id="5597489at2759"/>
<feature type="transmembrane region" description="Helical" evidence="1">
    <location>
        <begin position="96"/>
        <end position="115"/>
    </location>
</feature>
<evidence type="ECO:0000313" key="4">
    <source>
        <dbReference type="Proteomes" id="UP000887226"/>
    </source>
</evidence>
<keyword evidence="1" id="KW-1133">Transmembrane helix</keyword>
<dbReference type="InterPro" id="IPR056136">
    <property type="entry name" value="DUF7719"/>
</dbReference>
<evidence type="ECO:0000313" key="3">
    <source>
        <dbReference type="EMBL" id="KAG9240347.1"/>
    </source>
</evidence>
<feature type="transmembrane region" description="Helical" evidence="1">
    <location>
        <begin position="135"/>
        <end position="153"/>
    </location>
</feature>
<dbReference type="EMBL" id="MU254477">
    <property type="protein sequence ID" value="KAG9240347.1"/>
    <property type="molecule type" value="Genomic_DNA"/>
</dbReference>
<keyword evidence="1" id="KW-0472">Membrane</keyword>
<organism evidence="3 4">
    <name type="scientific">Calycina marina</name>
    <dbReference type="NCBI Taxonomy" id="1763456"/>
    <lineage>
        <taxon>Eukaryota</taxon>
        <taxon>Fungi</taxon>
        <taxon>Dikarya</taxon>
        <taxon>Ascomycota</taxon>
        <taxon>Pezizomycotina</taxon>
        <taxon>Leotiomycetes</taxon>
        <taxon>Helotiales</taxon>
        <taxon>Pezizellaceae</taxon>
        <taxon>Calycina</taxon>
    </lineage>
</organism>
<proteinExistence type="predicted"/>
<evidence type="ECO:0000259" key="2">
    <source>
        <dbReference type="Pfam" id="PF24841"/>
    </source>
</evidence>
<comment type="caution">
    <text evidence="3">The sequence shown here is derived from an EMBL/GenBank/DDBJ whole genome shotgun (WGS) entry which is preliminary data.</text>
</comment>
<accession>A0A9P7YVV0</accession>
<feature type="domain" description="DUF7719" evidence="2">
    <location>
        <begin position="137"/>
        <end position="205"/>
    </location>
</feature>
<keyword evidence="4" id="KW-1185">Reference proteome</keyword>
<dbReference type="Pfam" id="PF24841">
    <property type="entry name" value="DUF7719"/>
    <property type="match status" value="1"/>
</dbReference>